<evidence type="ECO:0000313" key="3">
    <source>
        <dbReference type="Proteomes" id="UP001231859"/>
    </source>
</evidence>
<keyword evidence="3" id="KW-1185">Reference proteome</keyword>
<dbReference type="RefSeq" id="WP_280939501.1">
    <property type="nucleotide sequence ID" value="NZ_CP123759.1"/>
</dbReference>
<dbReference type="InterPro" id="IPR005587">
    <property type="entry name" value="UPF0304_YfbU"/>
</dbReference>
<dbReference type="HAMAP" id="MF_00762">
    <property type="entry name" value="UPF0304"/>
    <property type="match status" value="1"/>
</dbReference>
<comment type="similarity">
    <text evidence="1">Belongs to the UPF0304 family.</text>
</comment>
<sequence>MEMTHAQRLILSNQYKMLIMLDPDNAKHYRRCQTIIEGGFGLQMKELAQDFAELSEENCQTIIDIMEMYHALQVSWENLPSKADITDRRVIFLGFDAVTEARYLNYVRFLVSSEGRYRHFVSGSDNFNAQTPMWDKYLRMLSVWTSCPRQYHLCAVEINQIINA</sequence>
<proteinExistence type="inferred from homology"/>
<dbReference type="InterPro" id="IPR023145">
    <property type="entry name" value="YfbU_helix-hairpin_sf"/>
</dbReference>
<name>A0ABY8P4R3_9GAMM</name>
<dbReference type="PIRSF" id="PIRSF006272">
    <property type="entry name" value="UCP006272"/>
    <property type="match status" value="1"/>
</dbReference>
<dbReference type="SUPFAM" id="SSF116960">
    <property type="entry name" value="YfbU-like"/>
    <property type="match status" value="1"/>
</dbReference>
<dbReference type="Gene3D" id="1.10.3190.10">
    <property type="entry name" value="yfbu gene product, domain 2"/>
    <property type="match status" value="1"/>
</dbReference>
<gene>
    <name evidence="2" type="ORF">QG404_06270</name>
</gene>
<reference evidence="2 3" key="1">
    <citation type="submission" date="2023-04" db="EMBL/GenBank/DDBJ databases">
        <title>Genome dynamics across the evolutionary transition to endosymbiosis.</title>
        <authorList>
            <person name="Siozios S."/>
            <person name="Nadal-Jimenez P."/>
            <person name="Azagi T."/>
            <person name="Sprong H."/>
            <person name="Frost C.L."/>
            <person name="Parratt S.R."/>
            <person name="Taylor G."/>
            <person name="Brettell L."/>
            <person name="Lew K.C."/>
            <person name="Croft L."/>
            <person name="King K.C."/>
            <person name="Brockhurst M.A."/>
            <person name="Hypsa V."/>
            <person name="Novakova E."/>
            <person name="Darby A.C."/>
            <person name="Hurst G.D.D."/>
        </authorList>
    </citation>
    <scope>NUCLEOTIDE SEQUENCE [LARGE SCALE GENOMIC DNA]</scope>
    <source>
        <strain evidence="3">aApi_AU</strain>
    </source>
</reference>
<evidence type="ECO:0000313" key="2">
    <source>
        <dbReference type="EMBL" id="WGO84482.1"/>
    </source>
</evidence>
<evidence type="ECO:0000256" key="1">
    <source>
        <dbReference type="HAMAP-Rule" id="MF_00762"/>
    </source>
</evidence>
<dbReference type="Pfam" id="PF03887">
    <property type="entry name" value="YfbU"/>
    <property type="match status" value="1"/>
</dbReference>
<dbReference type="Gene3D" id="1.10.287.680">
    <property type="entry name" value="Helix hairpin bin"/>
    <property type="match status" value="1"/>
</dbReference>
<dbReference type="NCBIfam" id="NF003936">
    <property type="entry name" value="PRK05445.1"/>
    <property type="match status" value="1"/>
</dbReference>
<accession>A0ABY8P4R3</accession>
<dbReference type="Proteomes" id="UP001231859">
    <property type="component" value="Chromosome"/>
</dbReference>
<organism evidence="2 3">
    <name type="scientific">Arsenophonus apicola</name>
    <dbReference type="NCBI Taxonomy" id="2879119"/>
    <lineage>
        <taxon>Bacteria</taxon>
        <taxon>Pseudomonadati</taxon>
        <taxon>Pseudomonadota</taxon>
        <taxon>Gammaproteobacteria</taxon>
        <taxon>Enterobacterales</taxon>
        <taxon>Morganellaceae</taxon>
        <taxon>Arsenophonus</taxon>
    </lineage>
</organism>
<protein>
    <recommendedName>
        <fullName evidence="1">UPF0304 protein QG404_06270</fullName>
    </recommendedName>
</protein>
<dbReference type="EMBL" id="CP123759">
    <property type="protein sequence ID" value="WGO84482.1"/>
    <property type="molecule type" value="Genomic_DNA"/>
</dbReference>
<dbReference type="InterPro" id="IPR023146">
    <property type="entry name" value="YfbU_alpha-helical_sf"/>
</dbReference>